<evidence type="ECO:0000313" key="3">
    <source>
        <dbReference type="EMBL" id="SKC41496.1"/>
    </source>
</evidence>
<sequence>MQTHLRNAVLIAAIGVALTACKRGDDAAPAATPSTPAPAATTPPVAAPATGTPVLKDVLETSDRMVVGITYPVGLERYPGLVEVLAKYSQQRRDELKGEVDALGNDRPTVPYDLTLSYQKLAETPDLVAIAADGDLYSGGAHGQPLVMRYVWLVRDSRLLTASDLIPTAAGWTAVSSYARAQLKIASQERASQDSALTPEELARVLSDDAKSIDEGATAKPENFEHFEPLLDGNQKIRGLRFVFPPYQIGPYAYGVQNVDVPASVLKPHIAPAYRDLFSP</sequence>
<dbReference type="Gene3D" id="3.90.640.20">
    <property type="entry name" value="Heat-shock cognate protein, ATPase"/>
    <property type="match status" value="1"/>
</dbReference>
<evidence type="ECO:0000256" key="1">
    <source>
        <dbReference type="SAM" id="MobiDB-lite"/>
    </source>
</evidence>
<dbReference type="EMBL" id="FUZV01000001">
    <property type="protein sequence ID" value="SKC41496.1"/>
    <property type="molecule type" value="Genomic_DNA"/>
</dbReference>
<gene>
    <name evidence="3" type="ORF">SAMN06296058_0166</name>
</gene>
<reference evidence="3 4" key="1">
    <citation type="submission" date="2017-02" db="EMBL/GenBank/DDBJ databases">
        <authorList>
            <person name="Peterson S.W."/>
        </authorList>
    </citation>
    <scope>NUCLEOTIDE SEQUENCE [LARGE SCALE GENOMIC DNA]</scope>
    <source>
        <strain evidence="3 4">P15</strain>
    </source>
</reference>
<dbReference type="RefSeq" id="WP_079722604.1">
    <property type="nucleotide sequence ID" value="NZ_BMCL01000003.1"/>
</dbReference>
<dbReference type="InterPro" id="IPR021729">
    <property type="entry name" value="DUF3298"/>
</dbReference>
<proteinExistence type="predicted"/>
<evidence type="ECO:0000259" key="2">
    <source>
        <dbReference type="Pfam" id="PF11738"/>
    </source>
</evidence>
<accession>A0A1T5IQR7</accession>
<feature type="region of interest" description="Disordered" evidence="1">
    <location>
        <begin position="25"/>
        <end position="50"/>
    </location>
</feature>
<dbReference type="Proteomes" id="UP000190341">
    <property type="component" value="Unassembled WGS sequence"/>
</dbReference>
<dbReference type="InterPro" id="IPR037126">
    <property type="entry name" value="PdaC/RsiV-like_sf"/>
</dbReference>
<evidence type="ECO:0000313" key="4">
    <source>
        <dbReference type="Proteomes" id="UP000190341"/>
    </source>
</evidence>
<feature type="compositionally biased region" description="Low complexity" evidence="1">
    <location>
        <begin position="27"/>
        <end position="50"/>
    </location>
</feature>
<dbReference type="STRING" id="428993.SAMN06296058_0166"/>
<dbReference type="AlphaFoldDB" id="A0A1T5IQR7"/>
<dbReference type="OrthoDB" id="5637at2"/>
<keyword evidence="4" id="KW-1185">Reference proteome</keyword>
<organism evidence="3 4">
    <name type="scientific">Pseudoxanthomonas indica</name>
    <dbReference type="NCBI Taxonomy" id="428993"/>
    <lineage>
        <taxon>Bacteria</taxon>
        <taxon>Pseudomonadati</taxon>
        <taxon>Pseudomonadota</taxon>
        <taxon>Gammaproteobacteria</taxon>
        <taxon>Lysobacterales</taxon>
        <taxon>Lysobacteraceae</taxon>
        <taxon>Pseudoxanthomonas</taxon>
    </lineage>
</organism>
<feature type="domain" description="DUF3298" evidence="2">
    <location>
        <begin position="236"/>
        <end position="263"/>
    </location>
</feature>
<dbReference type="PROSITE" id="PS51257">
    <property type="entry name" value="PROKAR_LIPOPROTEIN"/>
    <property type="match status" value="1"/>
</dbReference>
<protein>
    <recommendedName>
        <fullName evidence="2">DUF3298 domain-containing protein</fullName>
    </recommendedName>
</protein>
<name>A0A1T5IQR7_9GAMM</name>
<dbReference type="Pfam" id="PF11738">
    <property type="entry name" value="DUF3298"/>
    <property type="match status" value="1"/>
</dbReference>